<evidence type="ECO:0000256" key="1">
    <source>
        <dbReference type="ARBA" id="ARBA00010254"/>
    </source>
</evidence>
<dbReference type="GO" id="GO:0006412">
    <property type="term" value="P:translation"/>
    <property type="evidence" value="ECO:0007669"/>
    <property type="project" value="UniProtKB-UniRule"/>
</dbReference>
<dbReference type="GO" id="GO:0022627">
    <property type="term" value="C:cytosolic small ribosomal subunit"/>
    <property type="evidence" value="ECO:0007669"/>
    <property type="project" value="UniProtKB-UniRule"/>
</dbReference>
<accession>A0A1G9TC45</accession>
<dbReference type="SUPFAM" id="SSF50249">
    <property type="entry name" value="Nucleic acid-binding proteins"/>
    <property type="match status" value="1"/>
</dbReference>
<dbReference type="HAMAP" id="MF_01345_B">
    <property type="entry name" value="Ribosomal_uS17_B"/>
    <property type="match status" value="1"/>
</dbReference>
<dbReference type="Gene3D" id="2.40.50.140">
    <property type="entry name" value="Nucleic acid-binding proteins"/>
    <property type="match status" value="1"/>
</dbReference>
<keyword evidence="2 6" id="KW-0699">rRNA-binding</keyword>
<dbReference type="AlphaFoldDB" id="A0A1G9TC45"/>
<dbReference type="EMBL" id="FNHG01000011">
    <property type="protein sequence ID" value="SDM45236.1"/>
    <property type="molecule type" value="Genomic_DNA"/>
</dbReference>
<proteinExistence type="inferred from homology"/>
<keyword evidence="3 6" id="KW-0694">RNA-binding</keyword>
<dbReference type="CDD" id="cd00364">
    <property type="entry name" value="Ribosomal_uS17"/>
    <property type="match status" value="1"/>
</dbReference>
<dbReference type="PRINTS" id="PR00973">
    <property type="entry name" value="RIBOSOMALS17"/>
</dbReference>
<keyword evidence="5 6" id="KW-0687">Ribonucleoprotein</keyword>
<evidence type="ECO:0000313" key="7">
    <source>
        <dbReference type="EMBL" id="SDM45236.1"/>
    </source>
</evidence>
<name>A0A1G9TC45_9PROT</name>
<dbReference type="GO" id="GO:0003735">
    <property type="term" value="F:structural constituent of ribosome"/>
    <property type="evidence" value="ECO:0007669"/>
    <property type="project" value="UniProtKB-UniRule"/>
</dbReference>
<dbReference type="Proteomes" id="UP000199759">
    <property type="component" value="Unassembled WGS sequence"/>
</dbReference>
<evidence type="ECO:0000256" key="5">
    <source>
        <dbReference type="ARBA" id="ARBA00023274"/>
    </source>
</evidence>
<dbReference type="STRING" id="144026.SAMN04488568_111111"/>
<dbReference type="Pfam" id="PF00366">
    <property type="entry name" value="Ribosomal_S17"/>
    <property type="match status" value="1"/>
</dbReference>
<gene>
    <name evidence="6" type="primary">rpsQ</name>
    <name evidence="7" type="ORF">SAMN04488568_111111</name>
</gene>
<protein>
    <recommendedName>
        <fullName evidence="6">Small ribosomal subunit protein uS17</fullName>
    </recommendedName>
</protein>
<dbReference type="InterPro" id="IPR000266">
    <property type="entry name" value="Ribosomal_uS17"/>
</dbReference>
<dbReference type="RefSeq" id="WP_091770290.1">
    <property type="nucleotide sequence ID" value="NZ_FNHG01000011.1"/>
</dbReference>
<keyword evidence="8" id="KW-1185">Reference proteome</keyword>
<keyword evidence="4 6" id="KW-0689">Ribosomal protein</keyword>
<dbReference type="NCBIfam" id="NF004123">
    <property type="entry name" value="PRK05610.1"/>
    <property type="match status" value="1"/>
</dbReference>
<dbReference type="InterPro" id="IPR012340">
    <property type="entry name" value="NA-bd_OB-fold"/>
</dbReference>
<reference evidence="7 8" key="1">
    <citation type="submission" date="2016-10" db="EMBL/GenBank/DDBJ databases">
        <authorList>
            <person name="de Groot N.N."/>
        </authorList>
    </citation>
    <scope>NUCLEOTIDE SEQUENCE [LARGE SCALE GENOMIC DNA]</scope>
    <source>
        <strain evidence="7 8">DSM 16077</strain>
    </source>
</reference>
<evidence type="ECO:0000256" key="2">
    <source>
        <dbReference type="ARBA" id="ARBA00022730"/>
    </source>
</evidence>
<evidence type="ECO:0000256" key="6">
    <source>
        <dbReference type="HAMAP-Rule" id="MF_01345"/>
    </source>
</evidence>
<evidence type="ECO:0000313" key="8">
    <source>
        <dbReference type="Proteomes" id="UP000199759"/>
    </source>
</evidence>
<dbReference type="OrthoDB" id="9811714at2"/>
<dbReference type="InterPro" id="IPR019984">
    <property type="entry name" value="Ribosomal_uS17_bact/chlr"/>
</dbReference>
<sequence length="78" mass="9022">MPKRILQGVVVSDKGTKTVVVRVERTFLHPLLRKTVRRTKRYHAHDEQSAFKVGDMIQIQECAPKSKLKRWEVVPAQA</sequence>
<organism evidence="7 8">
    <name type="scientific">Maricaulis salignorans</name>
    <dbReference type="NCBI Taxonomy" id="144026"/>
    <lineage>
        <taxon>Bacteria</taxon>
        <taxon>Pseudomonadati</taxon>
        <taxon>Pseudomonadota</taxon>
        <taxon>Alphaproteobacteria</taxon>
        <taxon>Maricaulales</taxon>
        <taxon>Maricaulaceae</taxon>
        <taxon>Maricaulis</taxon>
    </lineage>
</organism>
<dbReference type="PANTHER" id="PTHR10744:SF1">
    <property type="entry name" value="SMALL RIBOSOMAL SUBUNIT PROTEIN US17M"/>
    <property type="match status" value="1"/>
</dbReference>
<dbReference type="PANTHER" id="PTHR10744">
    <property type="entry name" value="40S RIBOSOMAL PROTEIN S11 FAMILY MEMBER"/>
    <property type="match status" value="1"/>
</dbReference>
<evidence type="ECO:0000256" key="4">
    <source>
        <dbReference type="ARBA" id="ARBA00022980"/>
    </source>
</evidence>
<evidence type="ECO:0000256" key="3">
    <source>
        <dbReference type="ARBA" id="ARBA00022884"/>
    </source>
</evidence>
<comment type="similarity">
    <text evidence="1 6">Belongs to the universal ribosomal protein uS17 family.</text>
</comment>
<comment type="subunit">
    <text evidence="6">Part of the 30S ribosomal subunit.</text>
</comment>
<dbReference type="NCBIfam" id="TIGR03635">
    <property type="entry name" value="uS17_bact"/>
    <property type="match status" value="1"/>
</dbReference>
<dbReference type="GO" id="GO:0019843">
    <property type="term" value="F:rRNA binding"/>
    <property type="evidence" value="ECO:0007669"/>
    <property type="project" value="UniProtKB-UniRule"/>
</dbReference>
<comment type="function">
    <text evidence="6">One of the primary rRNA binding proteins, it binds specifically to the 5'-end of 16S ribosomal RNA.</text>
</comment>